<keyword evidence="4 5" id="KW-0804">Transcription</keyword>
<keyword evidence="2 5" id="KW-0805">Transcription regulation</keyword>
<dbReference type="GO" id="GO:0051726">
    <property type="term" value="P:regulation of cell cycle"/>
    <property type="evidence" value="ECO:0007669"/>
    <property type="project" value="InterPro"/>
</dbReference>
<feature type="region of interest" description="Disordered" evidence="7">
    <location>
        <begin position="153"/>
        <end position="178"/>
    </location>
</feature>
<dbReference type="InterPro" id="IPR015648">
    <property type="entry name" value="Transcrpt_fac_DP"/>
</dbReference>
<dbReference type="Proteomes" id="UP000039865">
    <property type="component" value="Unassembled WGS sequence"/>
</dbReference>
<dbReference type="InterPro" id="IPR037241">
    <property type="entry name" value="E2F-DP_heterodim"/>
</dbReference>
<feature type="region of interest" description="Disordered" evidence="7">
    <location>
        <begin position="311"/>
        <end position="340"/>
    </location>
</feature>
<feature type="compositionally biased region" description="Acidic residues" evidence="7">
    <location>
        <begin position="159"/>
        <end position="178"/>
    </location>
</feature>
<dbReference type="SUPFAM" id="SSF144074">
    <property type="entry name" value="E2F-DP heterodimerization region"/>
    <property type="match status" value="1"/>
</dbReference>
<dbReference type="GO" id="GO:0005667">
    <property type="term" value="C:transcription regulator complex"/>
    <property type="evidence" value="ECO:0007669"/>
    <property type="project" value="InterPro"/>
</dbReference>
<evidence type="ECO:0000313" key="10">
    <source>
        <dbReference type="Proteomes" id="UP000039865"/>
    </source>
</evidence>
<dbReference type="GO" id="GO:0000977">
    <property type="term" value="F:RNA polymerase II transcription regulatory region sequence-specific DNA binding"/>
    <property type="evidence" value="ECO:0007669"/>
    <property type="project" value="TreeGrafter"/>
</dbReference>
<evidence type="ECO:0000313" key="9">
    <source>
        <dbReference type="EMBL" id="CDW80804.1"/>
    </source>
</evidence>
<comment type="subcellular location">
    <subcellularLocation>
        <location evidence="5">Nucleus</location>
    </subcellularLocation>
</comment>
<protein>
    <submittedName>
        <fullName evidence="9">Transcription factor-like protein dpb-like</fullName>
    </submittedName>
</protein>
<feature type="compositionally biased region" description="Polar residues" evidence="7">
    <location>
        <begin position="7"/>
        <end position="17"/>
    </location>
</feature>
<keyword evidence="5" id="KW-0539">Nucleus</keyword>
<dbReference type="PANTHER" id="PTHR12548">
    <property type="entry name" value="TRANSCRIPTION FACTOR DP"/>
    <property type="match status" value="1"/>
</dbReference>
<evidence type="ECO:0000256" key="4">
    <source>
        <dbReference type="ARBA" id="ARBA00023163"/>
    </source>
</evidence>
<evidence type="ECO:0000259" key="8">
    <source>
        <dbReference type="SMART" id="SM01372"/>
    </source>
</evidence>
<keyword evidence="3 5" id="KW-0238">DNA-binding</keyword>
<dbReference type="InterPro" id="IPR003316">
    <property type="entry name" value="E2F_WHTH_DNA-bd_dom"/>
</dbReference>
<evidence type="ECO:0000256" key="5">
    <source>
        <dbReference type="RuleBase" id="RU003796"/>
    </source>
</evidence>
<dbReference type="Gene3D" id="1.10.10.10">
    <property type="entry name" value="Winged helix-like DNA-binding domain superfamily/Winged helix DNA-binding domain"/>
    <property type="match status" value="1"/>
</dbReference>
<dbReference type="SUPFAM" id="SSF46785">
    <property type="entry name" value="Winged helix' DNA-binding domain"/>
    <property type="match status" value="1"/>
</dbReference>
<evidence type="ECO:0000256" key="6">
    <source>
        <dbReference type="SAM" id="Coils"/>
    </source>
</evidence>
<dbReference type="AlphaFoldDB" id="A0A078AEV8"/>
<dbReference type="GO" id="GO:0005634">
    <property type="term" value="C:nucleus"/>
    <property type="evidence" value="ECO:0007669"/>
    <property type="project" value="UniProtKB-SubCell"/>
</dbReference>
<dbReference type="GO" id="GO:0000981">
    <property type="term" value="F:DNA-binding transcription factor activity, RNA polymerase II-specific"/>
    <property type="evidence" value="ECO:0007669"/>
    <property type="project" value="TreeGrafter"/>
</dbReference>
<dbReference type="InParanoid" id="A0A078AEV8"/>
<keyword evidence="6" id="KW-0175">Coiled coil</keyword>
<dbReference type="EMBL" id="CCKQ01009323">
    <property type="protein sequence ID" value="CDW80804.1"/>
    <property type="molecule type" value="Genomic_DNA"/>
</dbReference>
<evidence type="ECO:0000256" key="1">
    <source>
        <dbReference type="ARBA" id="ARBA00010940"/>
    </source>
</evidence>
<keyword evidence="10" id="KW-1185">Reference proteome</keyword>
<evidence type="ECO:0000256" key="7">
    <source>
        <dbReference type="SAM" id="MobiDB-lite"/>
    </source>
</evidence>
<dbReference type="Pfam" id="PF02319">
    <property type="entry name" value="WHD_E2F_TDP"/>
    <property type="match status" value="1"/>
</dbReference>
<feature type="compositionally biased region" description="Basic and acidic residues" evidence="7">
    <location>
        <begin position="311"/>
        <end position="320"/>
    </location>
</feature>
<proteinExistence type="inferred from homology"/>
<feature type="domain" description="E2F/DP family winged-helix DNA-binding" evidence="8">
    <location>
        <begin position="182"/>
        <end position="268"/>
    </location>
</feature>
<comment type="similarity">
    <text evidence="1 5">Belongs to the E2F/DP family.</text>
</comment>
<dbReference type="OrthoDB" id="288947at2759"/>
<organism evidence="9 10">
    <name type="scientific">Stylonychia lemnae</name>
    <name type="common">Ciliate</name>
    <dbReference type="NCBI Taxonomy" id="5949"/>
    <lineage>
        <taxon>Eukaryota</taxon>
        <taxon>Sar</taxon>
        <taxon>Alveolata</taxon>
        <taxon>Ciliophora</taxon>
        <taxon>Intramacronucleata</taxon>
        <taxon>Spirotrichea</taxon>
        <taxon>Stichotrichia</taxon>
        <taxon>Sporadotrichida</taxon>
        <taxon>Oxytrichidae</taxon>
        <taxon>Stylonychinae</taxon>
        <taxon>Stylonychia</taxon>
    </lineage>
</organism>
<name>A0A078AEV8_STYLE</name>
<reference evidence="9 10" key="1">
    <citation type="submission" date="2014-06" db="EMBL/GenBank/DDBJ databases">
        <authorList>
            <person name="Swart Estienne"/>
        </authorList>
    </citation>
    <scope>NUCLEOTIDE SEQUENCE [LARGE SCALE GENOMIC DNA]</scope>
    <source>
        <strain evidence="9 10">130c</strain>
    </source>
</reference>
<feature type="region of interest" description="Disordered" evidence="7">
    <location>
        <begin position="1"/>
        <end position="27"/>
    </location>
</feature>
<evidence type="ECO:0000256" key="2">
    <source>
        <dbReference type="ARBA" id="ARBA00023015"/>
    </source>
</evidence>
<dbReference type="SMART" id="SM01372">
    <property type="entry name" value="E2F_TDP"/>
    <property type="match status" value="1"/>
</dbReference>
<dbReference type="InterPro" id="IPR036388">
    <property type="entry name" value="WH-like_DNA-bd_sf"/>
</dbReference>
<dbReference type="InterPro" id="IPR036390">
    <property type="entry name" value="WH_DNA-bd_sf"/>
</dbReference>
<gene>
    <name evidence="9" type="primary">Contig7280.g7786</name>
    <name evidence="9" type="ORF">STYLEM_9808</name>
</gene>
<feature type="coiled-coil region" evidence="6">
    <location>
        <begin position="53"/>
        <end position="84"/>
    </location>
</feature>
<evidence type="ECO:0000256" key="3">
    <source>
        <dbReference type="ARBA" id="ARBA00023125"/>
    </source>
</evidence>
<dbReference type="PANTHER" id="PTHR12548:SF9">
    <property type="entry name" value="TRANSCRIPTION FACTOR DP"/>
    <property type="match status" value="1"/>
</dbReference>
<accession>A0A078AEV8</accession>
<sequence length="659" mass="77048">MLDSPDKSTFNDQTLQETPDFGQKERNRICSITERKIRKFDQLNLAETKSQHHQKHEKQNSHLNQEKEKLIEIAQQRKVQLNRKQQNKLVKQNISNGQVDQNCVEMQSKIKLAKRNSGSRASNVMDIGFETNKRIRTDMKQNQAEEKIIQKYKNQQEEDKSEESFEIDEDDCEGEFEEGEKKKDKKLVFLSRSVLEKIREKPMTTGTQIANEILELYKQFSEVSYTQSQCLTQKVDFKNVQRRVYDALNVLNAMEIIKKDKNQIFFNSKNTLVPIETNNSIKSSLKLQITEDFIKLMDRNFDQSMRQIQRLKAEEHESPKSEQAMTTAEERTQTESHPGSTEKLFLPLLLIQESKNGSIELKTDPNYQSVQIFSDKKLRIINENHLLKALGFTKVREDDISSIFSEELTQFMRNQEFVSTHHTQQQIHQEEKNEKIQLNAQAKKQLQPLKIQQQLQGISNKFKKFSPKIISSESAQIQYHRSHSCFMSNEQNKGNLTGSFSQIRQNLQENKINNKTNQSFQPREQQKNNLSFLEYPFQNLKGEQGFRPHQKSLFRQKSMDEGNNENSDIFSSNQNSAKINIHIKQIPSKIYNLTSPYRDQFQHNSNLIEGSFYNLNGNNLYSEGSSAVFNRESSFQEQNNQACILNSQELQFLPQSYHQ</sequence>